<dbReference type="RefSeq" id="WP_222607579.1">
    <property type="nucleotide sequence ID" value="NZ_CP081958.1"/>
</dbReference>
<evidence type="ECO:0008006" key="4">
    <source>
        <dbReference type="Google" id="ProtNLM"/>
    </source>
</evidence>
<dbReference type="KEGG" id="hmp:K6T50_00895"/>
<dbReference type="EMBL" id="CP081958">
    <property type="protein sequence ID" value="QZP37771.1"/>
    <property type="molecule type" value="Genomic_DNA"/>
</dbReference>
<gene>
    <name evidence="2" type="ORF">K6T50_00895</name>
</gene>
<dbReference type="InterPro" id="IPR036388">
    <property type="entry name" value="WH-like_DNA-bd_sf"/>
</dbReference>
<protein>
    <recommendedName>
        <fullName evidence="4">Repressor phrH2</fullName>
    </recommendedName>
</protein>
<dbReference type="GeneID" id="67176655"/>
<feature type="region of interest" description="Disordered" evidence="1">
    <location>
        <begin position="75"/>
        <end position="99"/>
    </location>
</feature>
<evidence type="ECO:0000256" key="1">
    <source>
        <dbReference type="SAM" id="MobiDB-lite"/>
    </source>
</evidence>
<keyword evidence="3" id="KW-1185">Reference proteome</keyword>
<name>A0A8T8WD65_9EURY</name>
<accession>A0A8T8WD65</accession>
<sequence>MQLVDERILERLAGEGDGTAWMIAFDLNRNRGRVAERCRVLAHAGFVDRVPRAHVDDKWVITDWGRLYLDGEIDADLRRPSPSPRPPDKVRPGWYAGFG</sequence>
<evidence type="ECO:0000313" key="3">
    <source>
        <dbReference type="Proteomes" id="UP000826254"/>
    </source>
</evidence>
<proteinExistence type="predicted"/>
<dbReference type="Gene3D" id="1.10.10.10">
    <property type="entry name" value="Winged helix-like DNA-binding domain superfamily/Winged helix DNA-binding domain"/>
    <property type="match status" value="1"/>
</dbReference>
<reference evidence="2 3" key="1">
    <citation type="journal article" date="2021" name="Int. J. Syst. Evol. Microbiol.">
        <title>Halobaculum halophilum sp. nov. and Halobaculum salinum sp. nov., isolated from salt lake and saline soil.</title>
        <authorList>
            <person name="Cui H.L."/>
            <person name="Shi X.W."/>
            <person name="Yin X.M."/>
            <person name="Yang X.Y."/>
            <person name="Hou J."/>
            <person name="Zhu L."/>
        </authorList>
    </citation>
    <scope>NUCLEOTIDE SEQUENCE [LARGE SCALE GENOMIC DNA]</scope>
    <source>
        <strain evidence="2 3">NBRC 109044</strain>
    </source>
</reference>
<dbReference type="Proteomes" id="UP000826254">
    <property type="component" value="Chromosome"/>
</dbReference>
<dbReference type="AlphaFoldDB" id="A0A8T8WD65"/>
<evidence type="ECO:0000313" key="2">
    <source>
        <dbReference type="EMBL" id="QZP37771.1"/>
    </source>
</evidence>
<organism evidence="2 3">
    <name type="scientific">Halobaculum magnesiiphilum</name>
    <dbReference type="NCBI Taxonomy" id="1017351"/>
    <lineage>
        <taxon>Archaea</taxon>
        <taxon>Methanobacteriati</taxon>
        <taxon>Methanobacteriota</taxon>
        <taxon>Stenosarchaea group</taxon>
        <taxon>Halobacteria</taxon>
        <taxon>Halobacteriales</taxon>
        <taxon>Haloferacaceae</taxon>
        <taxon>Halobaculum</taxon>
    </lineage>
</organism>